<comment type="caution">
    <text evidence="1">The sequence shown here is derived from an EMBL/GenBank/DDBJ whole genome shotgun (WGS) entry which is preliminary data.</text>
</comment>
<keyword evidence="2" id="KW-1185">Reference proteome</keyword>
<dbReference type="RefSeq" id="WP_269337330.1">
    <property type="nucleotide sequence ID" value="NZ_JBFSSG010000001.1"/>
</dbReference>
<gene>
    <name evidence="1" type="ORF">AB6D66_00660</name>
</gene>
<evidence type="ECO:0000313" key="2">
    <source>
        <dbReference type="Proteomes" id="UP001570071"/>
    </source>
</evidence>
<dbReference type="EMBL" id="JBFSSG010000001">
    <property type="protein sequence ID" value="MEZ8719556.1"/>
    <property type="molecule type" value="Genomic_DNA"/>
</dbReference>
<evidence type="ECO:0008006" key="3">
    <source>
        <dbReference type="Google" id="ProtNLM"/>
    </source>
</evidence>
<organism evidence="1 2">
    <name type="scientific">Vibrio pomeroyi</name>
    <dbReference type="NCBI Taxonomy" id="198832"/>
    <lineage>
        <taxon>Bacteria</taxon>
        <taxon>Pseudomonadati</taxon>
        <taxon>Pseudomonadota</taxon>
        <taxon>Gammaproteobacteria</taxon>
        <taxon>Vibrionales</taxon>
        <taxon>Vibrionaceae</taxon>
        <taxon>Vibrio</taxon>
    </lineage>
</organism>
<accession>A0ABV4MQY4</accession>
<protein>
    <recommendedName>
        <fullName evidence="3">Phage protein</fullName>
    </recommendedName>
</protein>
<reference evidence="1 2" key="1">
    <citation type="journal article" date="2024" name="ISME J.">
        <title>Tailless and filamentous prophages are predominant in marine Vibrio.</title>
        <authorList>
            <person name="Steensen K."/>
            <person name="Seneca J."/>
            <person name="Bartlau N."/>
            <person name="Yu X.A."/>
            <person name="Hussain F.A."/>
            <person name="Polz M.F."/>
        </authorList>
    </citation>
    <scope>NUCLEOTIDE SEQUENCE [LARGE SCALE GENOMIC DNA]</scope>
    <source>
        <strain evidence="1 2">10N.239.312.F12</strain>
    </source>
</reference>
<sequence length="353" mass="40645">MFKSIRALVVEMARELMTRSDEWKLSLLNQFELTKPKLYVPSADGCLLLNWQTILNPYWYNREFVEVNEFLAQVVQQHREEDDEFDFGLIDSLAASKSFGRGFTSKINGSWFRNVSDWGAGMYPSHEGLGDSNNYLSGLDETDWEENMAHISSEGFNREGILVYYYDWLKRYECKNSGGSHHAAMLINQIRTQNFTHTRKAEIIRCSLDTAPIKRMLEKGYIAFVTGEETYFAPDGSWSLPVQYGIQRHISDKVYQLSMGECSPNQAKIIIFNKSNLQVPEGVFYTWYGRQVKMGRIIPLLDLLENTISYCKTPYLHELDSIYLGDPLRCSDHALRNILKRNGKEQEASSVSG</sequence>
<name>A0ABV4MQY4_9VIBR</name>
<evidence type="ECO:0000313" key="1">
    <source>
        <dbReference type="EMBL" id="MEZ8719556.1"/>
    </source>
</evidence>
<dbReference type="Proteomes" id="UP001570071">
    <property type="component" value="Unassembled WGS sequence"/>
</dbReference>
<proteinExistence type="predicted"/>